<keyword evidence="2" id="KW-1185">Reference proteome</keyword>
<evidence type="ECO:0000313" key="2">
    <source>
        <dbReference type="Proteomes" id="UP000037146"/>
    </source>
</evidence>
<dbReference type="EMBL" id="LFZW01000001">
    <property type="protein sequence ID" value="KMY51564.1"/>
    <property type="molecule type" value="Genomic_DNA"/>
</dbReference>
<dbReference type="RefSeq" id="WP_049682916.1">
    <property type="nucleotide sequence ID" value="NZ_LFZW01000001.1"/>
</dbReference>
<sequence>MLVAAVIDLEETIVPFIEGTVIRIYDTETAKYEDFRNPAIDVKEGRRGAVLHFAEEKGVIAFVAPPQTFCELSYTKAQADQVKFYHLTANVKFETFQKLLIHQLLKVQDALPADEIAPSYVPVQNEI</sequence>
<evidence type="ECO:0000313" key="1">
    <source>
        <dbReference type="EMBL" id="KMY51564.1"/>
    </source>
</evidence>
<protein>
    <submittedName>
        <fullName evidence="1">Uncharacterized protein</fullName>
    </submittedName>
</protein>
<gene>
    <name evidence="1" type="ORF">AC625_20115</name>
</gene>
<comment type="caution">
    <text evidence="1">The sequence shown here is derived from an EMBL/GenBank/DDBJ whole genome shotgun (WGS) entry which is preliminary data.</text>
</comment>
<dbReference type="OrthoDB" id="1726325at2"/>
<dbReference type="AlphaFoldDB" id="A0A0K9GXX6"/>
<dbReference type="STRING" id="1679170.AC625_20115"/>
<name>A0A0K9GXX6_9BACI</name>
<accession>A0A0K9GXX6</accession>
<reference evidence="2" key="1">
    <citation type="submission" date="2015-07" db="EMBL/GenBank/DDBJ databases">
        <title>Genome sequencing project for genomic taxonomy and phylogenomics of Bacillus-like bacteria.</title>
        <authorList>
            <person name="Liu B."/>
            <person name="Wang J."/>
            <person name="Zhu Y."/>
            <person name="Liu G."/>
            <person name="Chen Q."/>
            <person name="Chen Z."/>
            <person name="Lan J."/>
            <person name="Che J."/>
            <person name="Ge C."/>
            <person name="Shi H."/>
            <person name="Pan Z."/>
            <person name="Liu X."/>
        </authorList>
    </citation>
    <scope>NUCLEOTIDE SEQUENCE [LARGE SCALE GENOMIC DNA]</scope>
    <source>
        <strain evidence="2">FJAT-27997</strain>
    </source>
</reference>
<dbReference type="PATRIC" id="fig|1679170.3.peg.4563"/>
<proteinExistence type="predicted"/>
<organism evidence="1 2">
    <name type="scientific">Peribacillus loiseleuriae</name>
    <dbReference type="NCBI Taxonomy" id="1679170"/>
    <lineage>
        <taxon>Bacteria</taxon>
        <taxon>Bacillati</taxon>
        <taxon>Bacillota</taxon>
        <taxon>Bacilli</taxon>
        <taxon>Bacillales</taxon>
        <taxon>Bacillaceae</taxon>
        <taxon>Peribacillus</taxon>
    </lineage>
</organism>
<dbReference type="Proteomes" id="UP000037146">
    <property type="component" value="Unassembled WGS sequence"/>
</dbReference>